<organism evidence="1 2">
    <name type="scientific">Kibdelosporangium phytohabitans</name>
    <dbReference type="NCBI Taxonomy" id="860235"/>
    <lineage>
        <taxon>Bacteria</taxon>
        <taxon>Bacillati</taxon>
        <taxon>Actinomycetota</taxon>
        <taxon>Actinomycetes</taxon>
        <taxon>Pseudonocardiales</taxon>
        <taxon>Pseudonocardiaceae</taxon>
        <taxon>Kibdelosporangium</taxon>
    </lineage>
</organism>
<proteinExistence type="predicted"/>
<dbReference type="STRING" id="860235.AOZ06_07855"/>
<sequence length="233" mass="24434">MLALRAELEELKRRTLYSAAIGAGGLRVYDGGAISVESGMGHDTFYAGKSDVNGKQVTFLKRHNGSNVFGTGIYVPNGEQYWAMYDRGNNILVSDDAASGVGLANPWLSIPLYPCFSVAASAIYGYMNLPASSVASETVLWSGRIPQMHHGFVGIDGVWGQASGANSATYKLKLNGTIVGSWSTGGALEVANKGPFNANAFINQQWIAVDLTVQASGTGNVAAQIAGCTCRGS</sequence>
<accession>A0A0N9HQ90</accession>
<dbReference type="Proteomes" id="UP000063699">
    <property type="component" value="Chromosome"/>
</dbReference>
<gene>
    <name evidence="1" type="ORF">AOZ06_07855</name>
</gene>
<dbReference type="EMBL" id="CP012752">
    <property type="protein sequence ID" value="ALG06858.1"/>
    <property type="molecule type" value="Genomic_DNA"/>
</dbReference>
<protein>
    <submittedName>
        <fullName evidence="1">Uncharacterized protein</fullName>
    </submittedName>
</protein>
<evidence type="ECO:0000313" key="1">
    <source>
        <dbReference type="EMBL" id="ALG06858.1"/>
    </source>
</evidence>
<evidence type="ECO:0000313" key="2">
    <source>
        <dbReference type="Proteomes" id="UP000063699"/>
    </source>
</evidence>
<keyword evidence="2" id="KW-1185">Reference proteome</keyword>
<name>A0A0N9HQ90_9PSEU</name>
<dbReference type="AlphaFoldDB" id="A0A0N9HQ90"/>
<reference evidence="1 2" key="1">
    <citation type="submission" date="2015-07" db="EMBL/GenBank/DDBJ databases">
        <title>Genome sequencing of Kibdelosporangium phytohabitans.</title>
        <authorList>
            <person name="Qin S."/>
            <person name="Xing K."/>
        </authorList>
    </citation>
    <scope>NUCLEOTIDE SEQUENCE [LARGE SCALE GENOMIC DNA]</scope>
    <source>
        <strain evidence="1 2">KLBMP1111</strain>
    </source>
</reference>
<dbReference type="KEGG" id="kphy:AOZ06_07855"/>